<evidence type="ECO:0000256" key="4">
    <source>
        <dbReference type="ARBA" id="ARBA00022722"/>
    </source>
</evidence>
<evidence type="ECO:0000256" key="5">
    <source>
        <dbReference type="ARBA" id="ARBA00022723"/>
    </source>
</evidence>
<proteinExistence type="inferred from homology"/>
<dbReference type="Proteomes" id="UP000235145">
    <property type="component" value="Unassembled WGS sequence"/>
</dbReference>
<comment type="similarity">
    <text evidence="3">Belongs to the HARBI1 family.</text>
</comment>
<keyword evidence="6" id="KW-0378">Hydrolase</keyword>
<name>A0A9R1WQK8_LACSA</name>
<accession>A0A9R1WQK8</accession>
<evidence type="ECO:0000313" key="13">
    <source>
        <dbReference type="Proteomes" id="UP000235145"/>
    </source>
</evidence>
<comment type="subcellular location">
    <subcellularLocation>
        <location evidence="2">Nucleus</location>
    </subcellularLocation>
</comment>
<reference evidence="12 13" key="1">
    <citation type="journal article" date="2017" name="Nat. Commun.">
        <title>Genome assembly with in vitro proximity ligation data and whole-genome triplication in lettuce.</title>
        <authorList>
            <person name="Reyes-Chin-Wo S."/>
            <person name="Wang Z."/>
            <person name="Yang X."/>
            <person name="Kozik A."/>
            <person name="Arikit S."/>
            <person name="Song C."/>
            <person name="Xia L."/>
            <person name="Froenicke L."/>
            <person name="Lavelle D.O."/>
            <person name="Truco M.J."/>
            <person name="Xia R."/>
            <person name="Zhu S."/>
            <person name="Xu C."/>
            <person name="Xu H."/>
            <person name="Xu X."/>
            <person name="Cox K."/>
            <person name="Korf I."/>
            <person name="Meyers B.C."/>
            <person name="Michelmore R.W."/>
        </authorList>
    </citation>
    <scope>NUCLEOTIDE SEQUENCE [LARGE SCALE GENOMIC DNA]</scope>
    <source>
        <strain evidence="13">cv. Salinas</strain>
        <tissue evidence="12">Seedlings</tissue>
    </source>
</reference>
<evidence type="ECO:0000256" key="6">
    <source>
        <dbReference type="ARBA" id="ARBA00022801"/>
    </source>
</evidence>
<evidence type="ECO:0000256" key="3">
    <source>
        <dbReference type="ARBA" id="ARBA00006958"/>
    </source>
</evidence>
<feature type="domain" description="DUF8040" evidence="11">
    <location>
        <begin position="373"/>
        <end position="470"/>
    </location>
</feature>
<evidence type="ECO:0000259" key="9">
    <source>
        <dbReference type="Pfam" id="PF12776"/>
    </source>
</evidence>
<dbReference type="GO" id="GO:0004518">
    <property type="term" value="F:nuclease activity"/>
    <property type="evidence" value="ECO:0007669"/>
    <property type="project" value="UniProtKB-KW"/>
</dbReference>
<dbReference type="Pfam" id="PF12776">
    <property type="entry name" value="Myb_DNA-bind_3"/>
    <property type="match status" value="1"/>
</dbReference>
<dbReference type="Pfam" id="PF26138">
    <property type="entry name" value="DUF8040"/>
    <property type="match status" value="1"/>
</dbReference>
<feature type="domain" description="DDE Tnp4" evidence="10">
    <location>
        <begin position="507"/>
        <end position="677"/>
    </location>
</feature>
<evidence type="ECO:0000259" key="11">
    <source>
        <dbReference type="Pfam" id="PF26138"/>
    </source>
</evidence>
<evidence type="ECO:0008006" key="14">
    <source>
        <dbReference type="Google" id="ProtNLM"/>
    </source>
</evidence>
<keyword evidence="4" id="KW-0540">Nuclease</keyword>
<dbReference type="EMBL" id="NBSK02000009">
    <property type="protein sequence ID" value="KAJ0185464.1"/>
    <property type="molecule type" value="Genomic_DNA"/>
</dbReference>
<dbReference type="InterPro" id="IPR027806">
    <property type="entry name" value="HARBI1_dom"/>
</dbReference>
<evidence type="ECO:0000259" key="10">
    <source>
        <dbReference type="Pfam" id="PF13359"/>
    </source>
</evidence>
<dbReference type="PANTHER" id="PTHR22930">
    <property type="match status" value="1"/>
</dbReference>
<comment type="caution">
    <text evidence="12">The sequence shown here is derived from an EMBL/GenBank/DDBJ whole genome shotgun (WGS) entry which is preliminary data.</text>
</comment>
<keyword evidence="5" id="KW-0479">Metal-binding</keyword>
<evidence type="ECO:0000256" key="1">
    <source>
        <dbReference type="ARBA" id="ARBA00001968"/>
    </source>
</evidence>
<dbReference type="InterPro" id="IPR045249">
    <property type="entry name" value="HARBI1-like"/>
</dbReference>
<feature type="compositionally biased region" description="Polar residues" evidence="8">
    <location>
        <begin position="191"/>
        <end position="202"/>
    </location>
</feature>
<dbReference type="AlphaFoldDB" id="A0A9R1WQK8"/>
<comment type="cofactor">
    <cofactor evidence="1">
        <name>a divalent metal cation</name>
        <dbReference type="ChEBI" id="CHEBI:60240"/>
    </cofactor>
</comment>
<keyword evidence="7" id="KW-0539">Nucleus</keyword>
<protein>
    <recommendedName>
        <fullName evidence="14">DDE Tnp4 domain-containing protein</fullName>
    </recommendedName>
</protein>
<dbReference type="InterPro" id="IPR024752">
    <property type="entry name" value="Myb/SANT-like_dom"/>
</dbReference>
<sequence length="741" mass="85461">MQERLGKPKGNQSLKLVKVFGAILEIKISFFLFSPLTQLVRIPLQQTPATPATCNTGDTARSATRDQIMDENNNTIVDCRKATSSFDKIGWENIQKRIKEKTGYSLEKKQLTNKWENMKKEWKLYDRLMRLETGLGGTRSLVDASPEWWEEKIKENKDYAKFRDTDLSIFDEKYAFLFRDSVAVGDQTMTPLQFQNNSNPNEENMEGKGDSDEINLDDDEPLFTSLHESSSSKRKRSSNRPTKSKNSIYEEKVDALLDAISSKSTQTYPQNNPSPTIADCMAIVIKFPDFREGSNNFSQALFVFTKKQNREAFMFPTTDEAKMEFLKMDSDDSNSSNDNEECVMEEDREFEMLCGLALKGIILARNLRTPCHTSDRTGHMFITEVLNGHRRRCYELFRLNVPVFRQLCLDLATNYGLQSTNRKVSIEESVGIFLMTLAHGCSNRFVQEFFNHSGETIHRHFHTVLEAVLKLSADIIKPDANYNDDVPEYILNNPRYYPMFKDCIGAIDGTHVRASVPQKDEVKYIGRKGYATQNIMAVCDFNMCFTFVWAGWEGTAHDTRIFNEALQRPDLNFPYPTGDKYYVVDAGYPNTRGYLAPYKGTNIRYHLPDFRRGHTAAIREPRGPKEKFNYLHSSLRNIIERTFGVWKARWALLRDMHVNYKYKNQVKIVIASMAIHNYIRKVGRFDEAFNRAQQESYNPVRGDTGSDVYEEGPSTRRTSNDDLYMAARRDIIAQDIITLRR</sequence>
<feature type="compositionally biased region" description="Acidic residues" evidence="8">
    <location>
        <begin position="212"/>
        <end position="221"/>
    </location>
</feature>
<evidence type="ECO:0000313" key="12">
    <source>
        <dbReference type="EMBL" id="KAJ0185464.1"/>
    </source>
</evidence>
<organism evidence="12 13">
    <name type="scientific">Lactuca sativa</name>
    <name type="common">Garden lettuce</name>
    <dbReference type="NCBI Taxonomy" id="4236"/>
    <lineage>
        <taxon>Eukaryota</taxon>
        <taxon>Viridiplantae</taxon>
        <taxon>Streptophyta</taxon>
        <taxon>Embryophyta</taxon>
        <taxon>Tracheophyta</taxon>
        <taxon>Spermatophyta</taxon>
        <taxon>Magnoliopsida</taxon>
        <taxon>eudicotyledons</taxon>
        <taxon>Gunneridae</taxon>
        <taxon>Pentapetalae</taxon>
        <taxon>asterids</taxon>
        <taxon>campanulids</taxon>
        <taxon>Asterales</taxon>
        <taxon>Asteraceae</taxon>
        <taxon>Cichorioideae</taxon>
        <taxon>Cichorieae</taxon>
        <taxon>Lactucinae</taxon>
        <taxon>Lactuca</taxon>
    </lineage>
</organism>
<dbReference type="InterPro" id="IPR058353">
    <property type="entry name" value="DUF8040"/>
</dbReference>
<dbReference type="GO" id="GO:0016787">
    <property type="term" value="F:hydrolase activity"/>
    <property type="evidence" value="ECO:0007669"/>
    <property type="project" value="UniProtKB-KW"/>
</dbReference>
<feature type="region of interest" description="Disordered" evidence="8">
    <location>
        <begin position="697"/>
        <end position="719"/>
    </location>
</feature>
<keyword evidence="13" id="KW-1185">Reference proteome</keyword>
<evidence type="ECO:0000256" key="8">
    <source>
        <dbReference type="SAM" id="MobiDB-lite"/>
    </source>
</evidence>
<dbReference type="GO" id="GO:0005634">
    <property type="term" value="C:nucleus"/>
    <property type="evidence" value="ECO:0007669"/>
    <property type="project" value="UniProtKB-SubCell"/>
</dbReference>
<evidence type="ECO:0000256" key="7">
    <source>
        <dbReference type="ARBA" id="ARBA00023242"/>
    </source>
</evidence>
<dbReference type="Pfam" id="PF13359">
    <property type="entry name" value="DDE_Tnp_4"/>
    <property type="match status" value="1"/>
</dbReference>
<gene>
    <name evidence="12" type="ORF">LSAT_V11C900491260</name>
</gene>
<feature type="domain" description="Myb/SANT-like" evidence="9">
    <location>
        <begin position="80"/>
        <end position="151"/>
    </location>
</feature>
<dbReference type="GO" id="GO:0046872">
    <property type="term" value="F:metal ion binding"/>
    <property type="evidence" value="ECO:0007669"/>
    <property type="project" value="UniProtKB-KW"/>
</dbReference>
<evidence type="ECO:0000256" key="2">
    <source>
        <dbReference type="ARBA" id="ARBA00004123"/>
    </source>
</evidence>
<feature type="region of interest" description="Disordered" evidence="8">
    <location>
        <begin position="191"/>
        <end position="248"/>
    </location>
</feature>
<dbReference type="PANTHER" id="PTHR22930:SF221">
    <property type="entry name" value="NUCLEASE HARBI1"/>
    <property type="match status" value="1"/>
</dbReference>